<feature type="domain" description="Major facilitator superfamily (MFS) profile" evidence="8">
    <location>
        <begin position="52"/>
        <end position="460"/>
    </location>
</feature>
<geneLocation type="mitochondrion" evidence="9"/>
<dbReference type="InterPro" id="IPR020846">
    <property type="entry name" value="MFS_dom"/>
</dbReference>
<evidence type="ECO:0000256" key="1">
    <source>
        <dbReference type="ARBA" id="ARBA00004141"/>
    </source>
</evidence>
<feature type="transmembrane region" description="Helical" evidence="7">
    <location>
        <begin position="176"/>
        <end position="195"/>
    </location>
</feature>
<keyword evidence="4 7" id="KW-1133">Transmembrane helix</keyword>
<dbReference type="Pfam" id="PF00083">
    <property type="entry name" value="Sugar_tr"/>
    <property type="match status" value="1"/>
</dbReference>
<dbReference type="Proteomes" id="UP000290189">
    <property type="component" value="Unassembled WGS sequence"/>
</dbReference>
<feature type="transmembrane region" description="Helical" evidence="7">
    <location>
        <begin position="377"/>
        <end position="397"/>
    </location>
</feature>
<feature type="region of interest" description="Disordered" evidence="6">
    <location>
        <begin position="479"/>
        <end position="504"/>
    </location>
</feature>
<dbReference type="AlphaFoldDB" id="A0A3P3Y7Z2"/>
<dbReference type="Gene3D" id="1.20.1250.20">
    <property type="entry name" value="MFS general substrate transporter like domains"/>
    <property type="match status" value="1"/>
</dbReference>
<dbReference type="GO" id="GO:0022857">
    <property type="term" value="F:transmembrane transporter activity"/>
    <property type="evidence" value="ECO:0007669"/>
    <property type="project" value="InterPro"/>
</dbReference>
<proteinExistence type="predicted"/>
<evidence type="ECO:0000256" key="4">
    <source>
        <dbReference type="ARBA" id="ARBA00022989"/>
    </source>
</evidence>
<feature type="transmembrane region" description="Helical" evidence="7">
    <location>
        <begin position="292"/>
        <end position="310"/>
    </location>
</feature>
<dbReference type="GO" id="GO:0016020">
    <property type="term" value="C:membrane"/>
    <property type="evidence" value="ECO:0007669"/>
    <property type="project" value="UniProtKB-SubCell"/>
</dbReference>
<dbReference type="PANTHER" id="PTHR23511">
    <property type="entry name" value="SYNAPTIC VESICLE GLYCOPROTEIN 2"/>
    <property type="match status" value="1"/>
</dbReference>
<accession>A0A3P3Y7Z2</accession>
<protein>
    <recommendedName>
        <fullName evidence="8">Major facilitator superfamily (MFS) profile domain-containing protein</fullName>
    </recommendedName>
</protein>
<evidence type="ECO:0000313" key="9">
    <source>
        <dbReference type="EMBL" id="SPQ96265.1"/>
    </source>
</evidence>
<dbReference type="InterPro" id="IPR005828">
    <property type="entry name" value="MFS_sugar_transport-like"/>
</dbReference>
<feature type="transmembrane region" description="Helical" evidence="7">
    <location>
        <begin position="322"/>
        <end position="341"/>
    </location>
</feature>
<evidence type="ECO:0000256" key="3">
    <source>
        <dbReference type="ARBA" id="ARBA00022692"/>
    </source>
</evidence>
<feature type="transmembrane region" description="Helical" evidence="7">
    <location>
        <begin position="145"/>
        <end position="164"/>
    </location>
</feature>
<dbReference type="EMBL" id="OVEO01000005">
    <property type="protein sequence ID" value="SPQ96265.1"/>
    <property type="molecule type" value="Genomic_DNA"/>
</dbReference>
<evidence type="ECO:0000259" key="8">
    <source>
        <dbReference type="PROSITE" id="PS50850"/>
    </source>
</evidence>
<keyword evidence="9" id="KW-0496">Mitochondrion</keyword>
<evidence type="ECO:0000256" key="2">
    <source>
        <dbReference type="ARBA" id="ARBA00022448"/>
    </source>
</evidence>
<gene>
    <name evidence="9" type="ORF">PLBR_LOCUS3480</name>
</gene>
<feature type="transmembrane region" description="Helical" evidence="7">
    <location>
        <begin position="52"/>
        <end position="74"/>
    </location>
</feature>
<dbReference type="InterPro" id="IPR036259">
    <property type="entry name" value="MFS_trans_sf"/>
</dbReference>
<feature type="transmembrane region" description="Helical" evidence="7">
    <location>
        <begin position="353"/>
        <end position="371"/>
    </location>
</feature>
<feature type="transmembrane region" description="Helical" evidence="7">
    <location>
        <begin position="89"/>
        <end position="109"/>
    </location>
</feature>
<dbReference type="PANTHER" id="PTHR23511:SF5">
    <property type="entry name" value="MAJOR FACILITATOR-TYPE TRANSPORTER HXNZ-RELATED"/>
    <property type="match status" value="1"/>
</dbReference>
<keyword evidence="2" id="KW-0813">Transport</keyword>
<evidence type="ECO:0000256" key="6">
    <source>
        <dbReference type="SAM" id="MobiDB-lite"/>
    </source>
</evidence>
<sequence>MATYQGMMTKKGVGATASKEDLDIGMSTSGEVVLTMTEALDRAGMGAFQKRIMAICGVCSAGDAMEALLLSFLLQDIKSEWNLEKGVDGLLGAVVFLGVFIGSLMSGLISDKFGRWYGFVITASMTTVFGLLSATAPSITMLCVWRFFVGVGLGGGHTSFTLFTEFLPSENRGKMLLLNQAFWSCGAVLEVVLAWNILPHYGWRTLLIVSAVPGIVVLALSAWMPESPRYLAVQGRLTDARDLISRVSRVNGSSLHLQSWTLAPVPHSHHTTISEKVSVLYSAALWPTTSRLWALWFSSSLLYYGVIFLSPRFFTNDTPQDYYISLLIASLAEFPALLVPYTVIDVWGRRRTLATLYAVCAVACLVLTLQLRSTLDVAIVFMARGGVSAAFISLYVVTAESYPTSLRSTGFGVASCVARMAGISTSFLSEDASVSLALMAFATTAAIASYVSMHLPNETANKALPSELATLPEALDSSGHGLLDDGERSGSIPRTKVTRSTTSA</sequence>
<feature type="transmembrane region" description="Helical" evidence="7">
    <location>
        <begin position="116"/>
        <end position="139"/>
    </location>
</feature>
<organism evidence="9 10">
    <name type="scientific">Plasmodiophora brassicae</name>
    <name type="common">Clubroot disease agent</name>
    <dbReference type="NCBI Taxonomy" id="37360"/>
    <lineage>
        <taxon>Eukaryota</taxon>
        <taxon>Sar</taxon>
        <taxon>Rhizaria</taxon>
        <taxon>Endomyxa</taxon>
        <taxon>Phytomyxea</taxon>
        <taxon>Plasmodiophorida</taxon>
        <taxon>Plasmodiophoridae</taxon>
        <taxon>Plasmodiophora</taxon>
    </lineage>
</organism>
<keyword evidence="3 7" id="KW-0812">Transmembrane</keyword>
<dbReference type="PROSITE" id="PS50850">
    <property type="entry name" value="MFS"/>
    <property type="match status" value="1"/>
</dbReference>
<feature type="transmembrane region" description="Helical" evidence="7">
    <location>
        <begin position="201"/>
        <end position="223"/>
    </location>
</feature>
<evidence type="ECO:0000256" key="7">
    <source>
        <dbReference type="SAM" id="Phobius"/>
    </source>
</evidence>
<evidence type="ECO:0000256" key="5">
    <source>
        <dbReference type="ARBA" id="ARBA00023136"/>
    </source>
</evidence>
<dbReference type="SUPFAM" id="SSF103473">
    <property type="entry name" value="MFS general substrate transporter"/>
    <property type="match status" value="1"/>
</dbReference>
<comment type="subcellular location">
    <subcellularLocation>
        <location evidence="1">Membrane</location>
        <topology evidence="1">Multi-pass membrane protein</topology>
    </subcellularLocation>
</comment>
<reference evidence="9 10" key="1">
    <citation type="submission" date="2018-03" db="EMBL/GenBank/DDBJ databases">
        <authorList>
            <person name="Fogelqvist J."/>
        </authorList>
    </citation>
    <scope>NUCLEOTIDE SEQUENCE [LARGE SCALE GENOMIC DNA]</scope>
</reference>
<keyword evidence="5 7" id="KW-0472">Membrane</keyword>
<evidence type="ECO:0000313" key="10">
    <source>
        <dbReference type="Proteomes" id="UP000290189"/>
    </source>
</evidence>
<name>A0A3P3Y7Z2_PLABS</name>